<organism evidence="1 2">
    <name type="scientific">Nitrobacter winogradskyi</name>
    <name type="common">Nitrobacter agilis</name>
    <dbReference type="NCBI Taxonomy" id="913"/>
    <lineage>
        <taxon>Bacteria</taxon>
        <taxon>Pseudomonadati</taxon>
        <taxon>Pseudomonadota</taxon>
        <taxon>Alphaproteobacteria</taxon>
        <taxon>Hyphomicrobiales</taxon>
        <taxon>Nitrobacteraceae</taxon>
        <taxon>Nitrobacter</taxon>
    </lineage>
</organism>
<evidence type="ECO:0000313" key="2">
    <source>
        <dbReference type="Proteomes" id="UP001205486"/>
    </source>
</evidence>
<dbReference type="EMBL" id="JALJZS010000001">
    <property type="protein sequence ID" value="MCP1997652.1"/>
    <property type="molecule type" value="Genomic_DNA"/>
</dbReference>
<gene>
    <name evidence="1" type="ORF">J2S34_000074</name>
</gene>
<evidence type="ECO:0000313" key="1">
    <source>
        <dbReference type="EMBL" id="MCP1997652.1"/>
    </source>
</evidence>
<reference evidence="1" key="1">
    <citation type="submission" date="2022-03" db="EMBL/GenBank/DDBJ databases">
        <title>Interactions between chemoautotrophic and heterotrophic bacteria.</title>
        <authorList>
            <person name="Santoro A."/>
        </authorList>
    </citation>
    <scope>NUCLEOTIDE SEQUENCE</scope>
    <source>
        <strain evidence="1">Nb-106</strain>
    </source>
</reference>
<sequence>MLAALRRRYTKIAIAALYALAMVMVGMAHQPASQHLTPIELAQYVLPDSTIPILCSEDPDHTDPGRTDLKSAGCDACRLISGPGIVGAPPVVSLARLALPTGFSLAGYAYQPVIRASDNFLSRAPPSVA</sequence>
<keyword evidence="2" id="KW-1185">Reference proteome</keyword>
<protein>
    <submittedName>
        <fullName evidence="1">Uncharacterized protein</fullName>
    </submittedName>
</protein>
<proteinExistence type="predicted"/>
<name>A0ACC6AEL8_NITWI</name>
<accession>A0ACC6AEL8</accession>
<comment type="caution">
    <text evidence="1">The sequence shown here is derived from an EMBL/GenBank/DDBJ whole genome shotgun (WGS) entry which is preliminary data.</text>
</comment>
<dbReference type="Proteomes" id="UP001205486">
    <property type="component" value="Unassembled WGS sequence"/>
</dbReference>